<comment type="caution">
    <text evidence="2">The sequence shown here is derived from an EMBL/GenBank/DDBJ whole genome shotgun (WGS) entry which is preliminary data.</text>
</comment>
<keyword evidence="3" id="KW-1185">Reference proteome</keyword>
<name>A0A2U2AHV5_9GAMM</name>
<keyword evidence="1" id="KW-0732">Signal</keyword>
<sequence>MTLTQSFQKRFKKGASIALITVALQSLSFAAPQLTLSQAELTKVGAQIYQNETGGKRDNLAVWNQGENFPSLGIGHFIWFKAGEPAHFEETFPALVTFIANQGVPLPKILQKHQSAPWKTREAFNRAKSAGELNELMQFLENTQELQTLFIYQRLQNALQKMKQVSEYPDFIEMKFYEVASAPNGLYALIDYVNFKGEGINPQERYRGEGWGLMQVLENMDLVSTGTTESAQNAAILRSFRDSAERVLTQRVKNADPKKGEERWLPGWINRLNTYQPK</sequence>
<evidence type="ECO:0000313" key="3">
    <source>
        <dbReference type="Proteomes" id="UP000244948"/>
    </source>
</evidence>
<reference evidence="2 3" key="1">
    <citation type="journal article" date="2018" name="Genome Announc.">
        <title>Ignatzschineria cameli sp. nov., isolated from necrotic foot tissue of dromedaries (Camelus dromedarius) and associated maggots (Wohlfahrtia species) in Dubai.</title>
        <authorList>
            <person name="Tsang C.C."/>
            <person name="Tang J.Y."/>
            <person name="Fong J.Y."/>
            <person name="Kinne J."/>
            <person name="Lee H.H."/>
            <person name="Joseph M."/>
            <person name="Jose S."/>
            <person name="Schuster R.K."/>
            <person name="Tang Y."/>
            <person name="Sivakumar S."/>
            <person name="Chen J.H."/>
            <person name="Teng J.L."/>
            <person name="Lau S.K."/>
            <person name="Wernery U."/>
            <person name="Woo P.C."/>
        </authorList>
    </citation>
    <scope>NUCLEOTIDE SEQUENCE [LARGE SCALE GENOMIC DNA]</scope>
    <source>
        <strain evidence="2 3">KCTC 22643</strain>
    </source>
</reference>
<organism evidence="2 3">
    <name type="scientific">Ignatzschineria indica</name>
    <dbReference type="NCBI Taxonomy" id="472583"/>
    <lineage>
        <taxon>Bacteria</taxon>
        <taxon>Pseudomonadati</taxon>
        <taxon>Pseudomonadota</taxon>
        <taxon>Gammaproteobacteria</taxon>
        <taxon>Cardiobacteriales</taxon>
        <taxon>Ignatzschineriaceae</taxon>
        <taxon>Ignatzschineria</taxon>
    </lineage>
</organism>
<protein>
    <submittedName>
        <fullName evidence="2">Uncharacterized protein</fullName>
    </submittedName>
</protein>
<dbReference type="RefSeq" id="WP_109236845.1">
    <property type="nucleotide sequence ID" value="NZ_BMXZ01000006.1"/>
</dbReference>
<dbReference type="AlphaFoldDB" id="A0A2U2AHV5"/>
<evidence type="ECO:0000256" key="1">
    <source>
        <dbReference type="SAM" id="SignalP"/>
    </source>
</evidence>
<feature type="signal peptide" evidence="1">
    <location>
        <begin position="1"/>
        <end position="30"/>
    </location>
</feature>
<evidence type="ECO:0000313" key="2">
    <source>
        <dbReference type="EMBL" id="PWD82244.1"/>
    </source>
</evidence>
<gene>
    <name evidence="2" type="ORF">DC082_09930</name>
</gene>
<accession>A0A2U2AHV5</accession>
<dbReference type="EMBL" id="QEWR01000008">
    <property type="protein sequence ID" value="PWD82244.1"/>
    <property type="molecule type" value="Genomic_DNA"/>
</dbReference>
<feature type="chain" id="PRO_5015408295" evidence="1">
    <location>
        <begin position="31"/>
        <end position="278"/>
    </location>
</feature>
<dbReference type="Proteomes" id="UP000244948">
    <property type="component" value="Unassembled WGS sequence"/>
</dbReference>
<proteinExistence type="predicted"/>